<dbReference type="RefSeq" id="WP_242147809.1">
    <property type="nucleotide sequence ID" value="NZ_CP093379.1"/>
</dbReference>
<proteinExistence type="predicted"/>
<evidence type="ECO:0000313" key="1">
    <source>
        <dbReference type="EMBL" id="UNM95502.1"/>
    </source>
</evidence>
<reference evidence="1 3" key="1">
    <citation type="submission" date="2022-03" db="EMBL/GenBank/DDBJ databases">
        <title>Ignatzschineria rhizosphaerae HR5S32.</title>
        <authorList>
            <person name="Sun J.Q."/>
            <person name="Feng J.Y."/>
        </authorList>
    </citation>
    <scope>NUCLEOTIDE SEQUENCE [LARGE SCALE GENOMIC DNA]</scope>
    <source>
        <strain evidence="1 3">HR5S32</strain>
    </source>
</reference>
<evidence type="ECO:0000313" key="2">
    <source>
        <dbReference type="EMBL" id="UNM96082.1"/>
    </source>
</evidence>
<keyword evidence="3" id="KW-1185">Reference proteome</keyword>
<organism evidence="1 3">
    <name type="scientific">Ignatzschineria rhizosphaerae</name>
    <dbReference type="NCBI Taxonomy" id="2923279"/>
    <lineage>
        <taxon>Bacteria</taxon>
        <taxon>Pseudomonadati</taxon>
        <taxon>Pseudomonadota</taxon>
        <taxon>Gammaproteobacteria</taxon>
        <taxon>Cardiobacteriales</taxon>
        <taxon>Ignatzschineriaceae</taxon>
        <taxon>Ignatzschineria</taxon>
    </lineage>
</organism>
<name>A0ABY3WY10_9GAMM</name>
<accession>A0ABY3WY10</accession>
<dbReference type="Proteomes" id="UP000829542">
    <property type="component" value="Chromosome"/>
</dbReference>
<gene>
    <name evidence="1" type="ORF">MMG00_09745</name>
    <name evidence="2" type="ORF">MMG00_12910</name>
</gene>
<dbReference type="EMBL" id="CP093379">
    <property type="protein sequence ID" value="UNM95502.1"/>
    <property type="molecule type" value="Genomic_DNA"/>
</dbReference>
<sequence length="72" mass="8344">MTIVNRTIEANGFETLDGCLYRNEISTALLEAVLTHEKNRHLATLPTTLPVRTKIYVPHNRVQKKEIKQLWD</sequence>
<protein>
    <submittedName>
        <fullName evidence="1">Uncharacterized protein</fullName>
    </submittedName>
</protein>
<evidence type="ECO:0000313" key="3">
    <source>
        <dbReference type="Proteomes" id="UP000829542"/>
    </source>
</evidence>
<dbReference type="EMBL" id="CP093379">
    <property type="protein sequence ID" value="UNM96082.1"/>
    <property type="molecule type" value="Genomic_DNA"/>
</dbReference>